<feature type="domain" description="Luciferase-like" evidence="5">
    <location>
        <begin position="12"/>
        <end position="262"/>
    </location>
</feature>
<dbReference type="SUPFAM" id="SSF51679">
    <property type="entry name" value="Bacterial luciferase-like"/>
    <property type="match status" value="1"/>
</dbReference>
<keyword evidence="4" id="KW-0503">Monooxygenase</keyword>
<dbReference type="InterPro" id="IPR050172">
    <property type="entry name" value="SsuD_RutA_monooxygenase"/>
</dbReference>
<keyword evidence="2" id="KW-0288">FMN</keyword>
<evidence type="ECO:0000313" key="7">
    <source>
        <dbReference type="Proteomes" id="UP001500886"/>
    </source>
</evidence>
<dbReference type="NCBIfam" id="TIGR03621">
    <property type="entry name" value="F420_MSMEG_2516"/>
    <property type="match status" value="1"/>
</dbReference>
<keyword evidence="3" id="KW-0560">Oxidoreductase</keyword>
<protein>
    <submittedName>
        <fullName evidence="6">TIGR03621 family F420-dependent LLM class oxidoreductase</fullName>
    </submittedName>
</protein>
<evidence type="ECO:0000313" key="6">
    <source>
        <dbReference type="EMBL" id="GAA2712136.1"/>
    </source>
</evidence>
<reference evidence="6 7" key="1">
    <citation type="journal article" date="2019" name="Int. J. Syst. Evol. Microbiol.">
        <title>The Global Catalogue of Microorganisms (GCM) 10K type strain sequencing project: providing services to taxonomists for standard genome sequencing and annotation.</title>
        <authorList>
            <consortium name="The Broad Institute Genomics Platform"/>
            <consortium name="The Broad Institute Genome Sequencing Center for Infectious Disease"/>
            <person name="Wu L."/>
            <person name="Ma J."/>
        </authorList>
    </citation>
    <scope>NUCLEOTIDE SEQUENCE [LARGE SCALE GENOMIC DNA]</scope>
    <source>
        <strain evidence="6 7">JCM 4542</strain>
    </source>
</reference>
<proteinExistence type="predicted"/>
<dbReference type="Proteomes" id="UP001500886">
    <property type="component" value="Unassembled WGS sequence"/>
</dbReference>
<name>A0ABN3TP46_9ACTN</name>
<accession>A0ABN3TP46</accession>
<dbReference type="Pfam" id="PF00296">
    <property type="entry name" value="Bac_luciferase"/>
    <property type="match status" value="1"/>
</dbReference>
<dbReference type="PANTHER" id="PTHR42847:SF4">
    <property type="entry name" value="ALKANESULFONATE MONOOXYGENASE-RELATED"/>
    <property type="match status" value="1"/>
</dbReference>
<evidence type="ECO:0000259" key="5">
    <source>
        <dbReference type="Pfam" id="PF00296"/>
    </source>
</evidence>
<comment type="caution">
    <text evidence="6">The sequence shown here is derived from an EMBL/GenBank/DDBJ whole genome shotgun (WGS) entry which is preliminary data.</text>
</comment>
<dbReference type="RefSeq" id="WP_344434039.1">
    <property type="nucleotide sequence ID" value="NZ_BAAASL010000005.1"/>
</dbReference>
<evidence type="ECO:0000256" key="3">
    <source>
        <dbReference type="ARBA" id="ARBA00023002"/>
    </source>
</evidence>
<dbReference type="EMBL" id="BAAASL010000005">
    <property type="protein sequence ID" value="GAA2712136.1"/>
    <property type="molecule type" value="Genomic_DNA"/>
</dbReference>
<dbReference type="InterPro" id="IPR011251">
    <property type="entry name" value="Luciferase-like_dom"/>
</dbReference>
<evidence type="ECO:0000256" key="2">
    <source>
        <dbReference type="ARBA" id="ARBA00022643"/>
    </source>
</evidence>
<dbReference type="Gene3D" id="3.20.20.30">
    <property type="entry name" value="Luciferase-like domain"/>
    <property type="match status" value="1"/>
</dbReference>
<dbReference type="InterPro" id="IPR036661">
    <property type="entry name" value="Luciferase-like_sf"/>
</dbReference>
<keyword evidence="1" id="KW-0285">Flavoprotein</keyword>
<dbReference type="PANTHER" id="PTHR42847">
    <property type="entry name" value="ALKANESULFONATE MONOOXYGENASE"/>
    <property type="match status" value="1"/>
</dbReference>
<sequence length="296" mass="32204">MTAFENRSFRFGVALVSPAARGEWAAKARKAEDLGFDVVAVPDHLGAPAPFPALVAAAEATRHVRVASFVLNAAFHNPALLAREVATTDLLTDGRLEVGLSAGAIREGTVPGRVPFPPARERVDQLEGTVRELRRLFADPQFGPRPVQQGGPPLLVAGNGDRVLRLAAEHADVIGFTGIVQRREGNPQLASPEQLAARVDFVRGHLGQRAAAVELNLLVQQVVLTEDRRAAAEEWSRHPLAHFSPEQLLASPSWLLGTAEEIAGQLVEHRKRFGFSYIVVLEPWMEAFASVIERLR</sequence>
<gene>
    <name evidence="6" type="ORF">GCM10010315_15190</name>
</gene>
<evidence type="ECO:0000256" key="1">
    <source>
        <dbReference type="ARBA" id="ARBA00022630"/>
    </source>
</evidence>
<evidence type="ECO:0000256" key="4">
    <source>
        <dbReference type="ARBA" id="ARBA00023033"/>
    </source>
</evidence>
<dbReference type="InterPro" id="IPR019923">
    <property type="entry name" value="Lucif-like_OxRdtase_MSMEG_2516"/>
</dbReference>
<organism evidence="6 7">
    <name type="scientific">Streptomyces luteosporeus</name>
    <dbReference type="NCBI Taxonomy" id="173856"/>
    <lineage>
        <taxon>Bacteria</taxon>
        <taxon>Bacillati</taxon>
        <taxon>Actinomycetota</taxon>
        <taxon>Actinomycetes</taxon>
        <taxon>Kitasatosporales</taxon>
        <taxon>Streptomycetaceae</taxon>
        <taxon>Streptomyces</taxon>
    </lineage>
</organism>
<keyword evidence="7" id="KW-1185">Reference proteome</keyword>